<evidence type="ECO:0000259" key="5">
    <source>
        <dbReference type="Pfam" id="PF10415"/>
    </source>
</evidence>
<dbReference type="Pfam" id="PF00206">
    <property type="entry name" value="Lyase_1"/>
    <property type="match status" value="1"/>
</dbReference>
<dbReference type="FunFam" id="1.10.40.30:FF:000002">
    <property type="entry name" value="Fumarate hydratase class II"/>
    <property type="match status" value="1"/>
</dbReference>
<dbReference type="EC" id="4.2.1.2" evidence="3"/>
<comment type="subunit">
    <text evidence="3">Homotetramer.</text>
</comment>
<feature type="domain" description="Fumarate lyase N-terminal" evidence="4">
    <location>
        <begin position="11"/>
        <end position="343"/>
    </location>
</feature>
<keyword evidence="7" id="KW-1185">Reference proteome</keyword>
<comment type="similarity">
    <text evidence="1 3">Belongs to the class-II fumarase/aspartase family. Fumarase subfamily.</text>
</comment>
<comment type="pathway">
    <text evidence="3">Carbohydrate metabolism; tricarboxylic acid cycle; (S)-malate from fumarate: step 1/1.</text>
</comment>
<evidence type="ECO:0000256" key="3">
    <source>
        <dbReference type="HAMAP-Rule" id="MF_00743"/>
    </source>
</evidence>
<evidence type="ECO:0000256" key="2">
    <source>
        <dbReference type="ARBA" id="ARBA00023239"/>
    </source>
</evidence>
<dbReference type="PANTHER" id="PTHR11444:SF1">
    <property type="entry name" value="FUMARATE HYDRATASE, MITOCHONDRIAL"/>
    <property type="match status" value="1"/>
</dbReference>
<dbReference type="PROSITE" id="PS00163">
    <property type="entry name" value="FUMARATE_LYASES"/>
    <property type="match status" value="1"/>
</dbReference>
<dbReference type="CDD" id="cd01362">
    <property type="entry name" value="Fumarase_classII"/>
    <property type="match status" value="1"/>
</dbReference>
<dbReference type="Pfam" id="PF10415">
    <property type="entry name" value="FumaraseC_C"/>
    <property type="match status" value="1"/>
</dbReference>
<dbReference type="EMBL" id="SLWK01000001">
    <property type="protein sequence ID" value="TCO10811.1"/>
    <property type="molecule type" value="Genomic_DNA"/>
</dbReference>
<feature type="binding site" evidence="3">
    <location>
        <begin position="98"/>
        <end position="100"/>
    </location>
    <ligand>
        <name>substrate</name>
    </ligand>
</feature>
<comment type="subcellular location">
    <subcellularLocation>
        <location evidence="3">Cytoplasm</location>
    </subcellularLocation>
</comment>
<feature type="binding site" evidence="3">
    <location>
        <position position="188"/>
    </location>
    <ligand>
        <name>substrate</name>
    </ligand>
</feature>
<dbReference type="Gene3D" id="1.20.200.10">
    <property type="entry name" value="Fumarase/aspartase (Central domain)"/>
    <property type="match status" value="1"/>
</dbReference>
<comment type="function">
    <text evidence="3">Involved in the TCA cycle. Catalyzes the stereospecific interconversion of fumarate to L-malate.</text>
</comment>
<dbReference type="NCBIfam" id="NF008909">
    <property type="entry name" value="PRK12273.1"/>
    <property type="match status" value="1"/>
</dbReference>
<reference evidence="6 7" key="1">
    <citation type="submission" date="2019-03" db="EMBL/GenBank/DDBJ databases">
        <title>Genomic Encyclopedia of Type Strains, Phase IV (KMG-IV): sequencing the most valuable type-strain genomes for metagenomic binning, comparative biology and taxonomic classification.</title>
        <authorList>
            <person name="Goeker M."/>
        </authorList>
    </citation>
    <scope>NUCLEOTIDE SEQUENCE [LARGE SCALE GENOMIC DNA]</scope>
    <source>
        <strain evidence="6 7">DSM 24179</strain>
    </source>
</reference>
<dbReference type="OrthoDB" id="9802809at2"/>
<dbReference type="SUPFAM" id="SSF48557">
    <property type="entry name" value="L-aspartase-like"/>
    <property type="match status" value="1"/>
</dbReference>
<keyword evidence="3" id="KW-0963">Cytoplasm</keyword>
<dbReference type="HAMAP" id="MF_00743">
    <property type="entry name" value="FumaraseC"/>
    <property type="match status" value="1"/>
</dbReference>
<evidence type="ECO:0000256" key="1">
    <source>
        <dbReference type="ARBA" id="ARBA00009084"/>
    </source>
</evidence>
<dbReference type="InterPro" id="IPR005677">
    <property type="entry name" value="Fum_hydII"/>
</dbReference>
<feature type="binding site" evidence="3">
    <location>
        <begin position="140"/>
        <end position="142"/>
    </location>
    <ligand>
        <name>substrate</name>
    </ligand>
</feature>
<feature type="binding site" description="in site B" evidence="3">
    <location>
        <begin position="130"/>
        <end position="133"/>
    </location>
    <ligand>
        <name>substrate</name>
    </ligand>
</feature>
<feature type="site" description="Important for catalytic activity" evidence="3">
    <location>
        <position position="332"/>
    </location>
</feature>
<comment type="caution">
    <text evidence="6">The sequence shown here is derived from an EMBL/GenBank/DDBJ whole genome shotgun (WGS) entry which is preliminary data.</text>
</comment>
<dbReference type="NCBIfam" id="TIGR00979">
    <property type="entry name" value="fumC_II"/>
    <property type="match status" value="1"/>
</dbReference>
<comment type="catalytic activity">
    <reaction evidence="3">
        <text>(S)-malate = fumarate + H2O</text>
        <dbReference type="Rhea" id="RHEA:12460"/>
        <dbReference type="ChEBI" id="CHEBI:15377"/>
        <dbReference type="ChEBI" id="CHEBI:15589"/>
        <dbReference type="ChEBI" id="CHEBI:29806"/>
        <dbReference type="EC" id="4.2.1.2"/>
    </reaction>
</comment>
<dbReference type="GO" id="GO:0006099">
    <property type="term" value="P:tricarboxylic acid cycle"/>
    <property type="evidence" value="ECO:0007669"/>
    <property type="project" value="UniProtKB-UniRule"/>
</dbReference>
<proteinExistence type="inferred from homology"/>
<evidence type="ECO:0000313" key="7">
    <source>
        <dbReference type="Proteomes" id="UP000295221"/>
    </source>
</evidence>
<dbReference type="PRINTS" id="PR00149">
    <property type="entry name" value="FUMRATELYASE"/>
</dbReference>
<dbReference type="Gene3D" id="1.10.40.30">
    <property type="entry name" value="Fumarase/aspartase (C-terminal domain)"/>
    <property type="match status" value="1"/>
</dbReference>
<dbReference type="InterPro" id="IPR018951">
    <property type="entry name" value="Fumarase_C_C"/>
</dbReference>
<accession>A0A4V6NMS5</accession>
<dbReference type="Proteomes" id="UP000295221">
    <property type="component" value="Unassembled WGS sequence"/>
</dbReference>
<evidence type="ECO:0000313" key="6">
    <source>
        <dbReference type="EMBL" id="TCO10811.1"/>
    </source>
</evidence>
<feature type="binding site" evidence="3">
    <location>
        <begin position="325"/>
        <end position="327"/>
    </location>
    <ligand>
        <name>substrate</name>
    </ligand>
</feature>
<dbReference type="GO" id="GO:0005737">
    <property type="term" value="C:cytoplasm"/>
    <property type="evidence" value="ECO:0007669"/>
    <property type="project" value="UniProtKB-SubCell"/>
</dbReference>
<sequence length="463" mass="50070">MAFRIERDTMGEVKVPIEKLWGAQTQRSIMNFPIGSPASMPIEVIKAFGYLKKAAAYANCKLGLLPEEKKVLISTVCDEIISGKLNDQFPLVVWQTGSGTQTNMNCNEVISNRVEQIRGSNPVGANNIIHSNDDVNKSQSSNDTFPTAMHIAAVKILNEVTIPGIKLLQNTLEMKAAELDDVVKTGRTHLMDATPLTLGQEFSAFAAQLKYGINSLERTLEHLSELALGGTAVGTGLNAPTGYDELVAELISEFTGFKFISSPNKFEALASKDAIVESHGALKQISVSLMKIANDIRLLASGPRSGLGEILIPENEPGSSIMPGKVNPTQAEALSMVCTQVMGNDVTITIAGSSGYLQLNVFKPVIIYNFLQSAQLLGDACVSFNSNCAIGIKPNHERIKMHLNNSLMLVTALNPHIGYYKAAEIAKKAHTENTTLKEAALALGYLTQDEFDMWVDPSKMTGK</sequence>
<organism evidence="6 7">
    <name type="scientific">Natronoflexus pectinivorans</name>
    <dbReference type="NCBI Taxonomy" id="682526"/>
    <lineage>
        <taxon>Bacteria</taxon>
        <taxon>Pseudomonadati</taxon>
        <taxon>Bacteroidota</taxon>
        <taxon>Bacteroidia</taxon>
        <taxon>Marinilabiliales</taxon>
        <taxon>Marinilabiliaceae</taxon>
        <taxon>Natronoflexus</taxon>
    </lineage>
</organism>
<dbReference type="InterPro" id="IPR008948">
    <property type="entry name" value="L-Aspartase-like"/>
</dbReference>
<keyword evidence="2 3" id="KW-0456">Lyase</keyword>
<name>A0A4V6NMS5_9BACT</name>
<keyword evidence="3" id="KW-0816">Tricarboxylic acid cycle</keyword>
<dbReference type="InterPro" id="IPR020557">
    <property type="entry name" value="Fumarate_lyase_CS"/>
</dbReference>
<dbReference type="PANTHER" id="PTHR11444">
    <property type="entry name" value="ASPARTATEAMMONIA/ARGININOSUCCINATE/ADENYLOSUCCINATE LYASE"/>
    <property type="match status" value="1"/>
</dbReference>
<dbReference type="GO" id="GO:0006106">
    <property type="term" value="P:fumarate metabolic process"/>
    <property type="evidence" value="ECO:0007669"/>
    <property type="project" value="InterPro"/>
</dbReference>
<dbReference type="InterPro" id="IPR022761">
    <property type="entry name" value="Fumarate_lyase_N"/>
</dbReference>
<dbReference type="UniPathway" id="UPA00223">
    <property type="reaction ID" value="UER01007"/>
</dbReference>
<feature type="active site" evidence="3">
    <location>
        <position position="319"/>
    </location>
</feature>
<dbReference type="RefSeq" id="WP_132431609.1">
    <property type="nucleotide sequence ID" value="NZ_SLWK01000001.1"/>
</dbReference>
<gene>
    <name evidence="3" type="primary">fumC</name>
    <name evidence="6" type="ORF">EV194_101443</name>
</gene>
<dbReference type="Gene3D" id="1.10.275.10">
    <property type="entry name" value="Fumarase/aspartase (N-terminal domain)"/>
    <property type="match status" value="1"/>
</dbReference>
<dbReference type="InterPro" id="IPR024083">
    <property type="entry name" value="Fumarase/histidase_N"/>
</dbReference>
<comment type="miscellaneous">
    <text evidence="3">There are 2 substrate-binding sites: the catalytic A site, and the non-catalytic B site that may play a role in the transfer of substrate or product between the active site and the solvent. Alternatively, the B site may bind allosteric effectors.</text>
</comment>
<protein>
    <recommendedName>
        <fullName evidence="3">Fumarate hydratase class II</fullName>
        <shortName evidence="3">Fumarase C</shortName>
        <ecNumber evidence="3">4.2.1.2</ecNumber>
    </recommendedName>
    <alternativeName>
        <fullName evidence="3">Aerobic fumarase</fullName>
    </alternativeName>
    <alternativeName>
        <fullName evidence="3">Iron-independent fumarase</fullName>
    </alternativeName>
</protein>
<dbReference type="GO" id="GO:0004333">
    <property type="term" value="F:fumarate hydratase activity"/>
    <property type="evidence" value="ECO:0007669"/>
    <property type="project" value="UniProtKB-UniRule"/>
</dbReference>
<feature type="domain" description="Fumarase C C-terminal" evidence="5">
    <location>
        <begin position="409"/>
        <end position="462"/>
    </location>
</feature>
<dbReference type="InterPro" id="IPR000362">
    <property type="entry name" value="Fumarate_lyase_fam"/>
</dbReference>
<feature type="binding site" evidence="3">
    <location>
        <position position="320"/>
    </location>
    <ligand>
        <name>substrate</name>
    </ligand>
</feature>
<dbReference type="FunFam" id="1.20.200.10:FF:000001">
    <property type="entry name" value="Fumarate hydratase, mitochondrial"/>
    <property type="match status" value="1"/>
</dbReference>
<dbReference type="GO" id="GO:0006108">
    <property type="term" value="P:malate metabolic process"/>
    <property type="evidence" value="ECO:0007669"/>
    <property type="project" value="TreeGrafter"/>
</dbReference>
<evidence type="ECO:0000259" key="4">
    <source>
        <dbReference type="Pfam" id="PF00206"/>
    </source>
</evidence>
<dbReference type="AlphaFoldDB" id="A0A4V6NMS5"/>
<feature type="active site" description="Proton donor/acceptor" evidence="3">
    <location>
        <position position="189"/>
    </location>
</feature>
<dbReference type="FunFam" id="1.10.275.10:FF:000001">
    <property type="entry name" value="Fumarate hydratase, mitochondrial"/>
    <property type="match status" value="1"/>
</dbReference>